<organism evidence="21 22">
    <name type="scientific">Helicobacter anseris</name>
    <dbReference type="NCBI Taxonomy" id="375926"/>
    <lineage>
        <taxon>Bacteria</taxon>
        <taxon>Pseudomonadati</taxon>
        <taxon>Campylobacterota</taxon>
        <taxon>Epsilonproteobacteria</taxon>
        <taxon>Campylobacterales</taxon>
        <taxon>Helicobacteraceae</taxon>
        <taxon>Helicobacter</taxon>
    </lineage>
</organism>
<feature type="active site" evidence="19">
    <location>
        <position position="141"/>
    </location>
</feature>
<dbReference type="InterPro" id="IPR011601">
    <property type="entry name" value="MurB_C"/>
</dbReference>
<comment type="caution">
    <text evidence="21">The sequence shown here is derived from an EMBL/GenBank/DDBJ whole genome shotgun (WGS) entry which is preliminary data.</text>
</comment>
<evidence type="ECO:0000256" key="12">
    <source>
        <dbReference type="ARBA" id="ARBA00022960"/>
    </source>
</evidence>
<comment type="function">
    <text evidence="2 19">Cell wall formation.</text>
</comment>
<evidence type="ECO:0000256" key="15">
    <source>
        <dbReference type="ARBA" id="ARBA00023306"/>
    </source>
</evidence>
<dbReference type="SUPFAM" id="SSF56176">
    <property type="entry name" value="FAD-binding/transporter-associated domain-like"/>
    <property type="match status" value="1"/>
</dbReference>
<evidence type="ECO:0000256" key="8">
    <source>
        <dbReference type="ARBA" id="ARBA00022618"/>
    </source>
</evidence>
<evidence type="ECO:0000259" key="20">
    <source>
        <dbReference type="Pfam" id="PF02873"/>
    </source>
</evidence>
<evidence type="ECO:0000256" key="1">
    <source>
        <dbReference type="ARBA" id="ARBA00001974"/>
    </source>
</evidence>
<dbReference type="NCBIfam" id="NF010479">
    <property type="entry name" value="PRK13904.1"/>
    <property type="match status" value="1"/>
</dbReference>
<evidence type="ECO:0000313" key="21">
    <source>
        <dbReference type="EMBL" id="RDU73893.1"/>
    </source>
</evidence>
<keyword evidence="13 19" id="KW-0573">Peptidoglycan synthesis</keyword>
<evidence type="ECO:0000256" key="2">
    <source>
        <dbReference type="ARBA" id="ARBA00003921"/>
    </source>
</evidence>
<comment type="subcellular location">
    <subcellularLocation>
        <location evidence="3 19">Cytoplasm</location>
    </subcellularLocation>
</comment>
<dbReference type="InterPro" id="IPR036635">
    <property type="entry name" value="MurB_C_sf"/>
</dbReference>
<dbReference type="NCBIfam" id="TIGR00179">
    <property type="entry name" value="murB"/>
    <property type="match status" value="1"/>
</dbReference>
<dbReference type="GO" id="GO:0051301">
    <property type="term" value="P:cell division"/>
    <property type="evidence" value="ECO:0007669"/>
    <property type="project" value="UniProtKB-KW"/>
</dbReference>
<evidence type="ECO:0000256" key="6">
    <source>
        <dbReference type="ARBA" id="ARBA00015188"/>
    </source>
</evidence>
<evidence type="ECO:0000256" key="7">
    <source>
        <dbReference type="ARBA" id="ARBA00022490"/>
    </source>
</evidence>
<dbReference type="GO" id="GO:0071555">
    <property type="term" value="P:cell wall organization"/>
    <property type="evidence" value="ECO:0007669"/>
    <property type="project" value="UniProtKB-KW"/>
</dbReference>
<evidence type="ECO:0000256" key="18">
    <source>
        <dbReference type="ARBA" id="ARBA00048914"/>
    </source>
</evidence>
<keyword evidence="9 19" id="KW-0285">Flavoprotein</keyword>
<evidence type="ECO:0000256" key="13">
    <source>
        <dbReference type="ARBA" id="ARBA00022984"/>
    </source>
</evidence>
<gene>
    <name evidence="19 21" type="primary">murB</name>
    <name evidence="21" type="ORF">CQA57_04305</name>
</gene>
<comment type="cofactor">
    <cofactor evidence="1 19">
        <name>FAD</name>
        <dbReference type="ChEBI" id="CHEBI:57692"/>
    </cofactor>
</comment>
<dbReference type="EC" id="1.3.1.98" evidence="5 19"/>
<evidence type="ECO:0000256" key="17">
    <source>
        <dbReference type="ARBA" id="ARBA00031026"/>
    </source>
</evidence>
<reference evidence="21 22" key="1">
    <citation type="submission" date="2018-04" db="EMBL/GenBank/DDBJ databases">
        <title>Novel Campyloabacter and Helicobacter Species and Strains.</title>
        <authorList>
            <person name="Mannion A.J."/>
            <person name="Shen Z."/>
            <person name="Fox J.G."/>
        </authorList>
    </citation>
    <scope>NUCLEOTIDE SEQUENCE [LARGE SCALE GENOMIC DNA]</scope>
    <source>
        <strain evidence="21 22">MIT 04-9362</strain>
    </source>
</reference>
<keyword evidence="12 19" id="KW-0133">Cell shape</keyword>
<dbReference type="Proteomes" id="UP000256695">
    <property type="component" value="Unassembled WGS sequence"/>
</dbReference>
<evidence type="ECO:0000256" key="16">
    <source>
        <dbReference type="ARBA" id="ARBA00023316"/>
    </source>
</evidence>
<dbReference type="AlphaFoldDB" id="A0A3D8J8S0"/>
<dbReference type="InterPro" id="IPR003170">
    <property type="entry name" value="MurB"/>
</dbReference>
<evidence type="ECO:0000256" key="9">
    <source>
        <dbReference type="ARBA" id="ARBA00022630"/>
    </source>
</evidence>
<dbReference type="HAMAP" id="MF_00037">
    <property type="entry name" value="MurB"/>
    <property type="match status" value="1"/>
</dbReference>
<dbReference type="Gene3D" id="3.90.78.10">
    <property type="entry name" value="UDP-N-acetylenolpyruvoylglucosamine reductase, C-terminal domain"/>
    <property type="match status" value="1"/>
</dbReference>
<dbReference type="OrthoDB" id="9804753at2"/>
<keyword evidence="16 19" id="KW-0961">Cell wall biogenesis/degradation</keyword>
<evidence type="ECO:0000256" key="5">
    <source>
        <dbReference type="ARBA" id="ARBA00012518"/>
    </source>
</evidence>
<feature type="active site" evidence="19">
    <location>
        <position position="255"/>
    </location>
</feature>
<dbReference type="InterPro" id="IPR036318">
    <property type="entry name" value="FAD-bd_PCMH-like_sf"/>
</dbReference>
<keyword evidence="14 19" id="KW-0560">Oxidoreductase</keyword>
<proteinExistence type="inferred from homology"/>
<accession>A0A3D8J8S0</accession>
<name>A0A3D8J8S0_9HELI</name>
<evidence type="ECO:0000256" key="10">
    <source>
        <dbReference type="ARBA" id="ARBA00022827"/>
    </source>
</evidence>
<protein>
    <recommendedName>
        <fullName evidence="6 19">UDP-N-acetylenolpyruvoylglucosamine reductase</fullName>
        <ecNumber evidence="5 19">1.3.1.98</ecNumber>
    </recommendedName>
    <alternativeName>
        <fullName evidence="17 19">UDP-N-acetylmuramate dehydrogenase</fullName>
    </alternativeName>
</protein>
<evidence type="ECO:0000256" key="3">
    <source>
        <dbReference type="ARBA" id="ARBA00004496"/>
    </source>
</evidence>
<dbReference type="SUPFAM" id="SSF56194">
    <property type="entry name" value="Uridine diphospho-N-Acetylenolpyruvylglucosamine reductase, MurB, C-terminal domain"/>
    <property type="match status" value="1"/>
</dbReference>
<dbReference type="GO" id="GO:0005829">
    <property type="term" value="C:cytosol"/>
    <property type="evidence" value="ECO:0007669"/>
    <property type="project" value="TreeGrafter"/>
</dbReference>
<dbReference type="UniPathway" id="UPA00219"/>
<dbReference type="GO" id="GO:0008762">
    <property type="term" value="F:UDP-N-acetylmuramate dehydrogenase activity"/>
    <property type="evidence" value="ECO:0007669"/>
    <property type="project" value="UniProtKB-UniRule"/>
</dbReference>
<evidence type="ECO:0000256" key="14">
    <source>
        <dbReference type="ARBA" id="ARBA00023002"/>
    </source>
</evidence>
<feature type="active site" description="Proton donor" evidence="19">
    <location>
        <position position="183"/>
    </location>
</feature>
<comment type="catalytic activity">
    <reaction evidence="18 19">
        <text>UDP-N-acetyl-alpha-D-muramate + NADP(+) = UDP-N-acetyl-3-O-(1-carboxyvinyl)-alpha-D-glucosamine + NADPH + H(+)</text>
        <dbReference type="Rhea" id="RHEA:12248"/>
        <dbReference type="ChEBI" id="CHEBI:15378"/>
        <dbReference type="ChEBI" id="CHEBI:57783"/>
        <dbReference type="ChEBI" id="CHEBI:58349"/>
        <dbReference type="ChEBI" id="CHEBI:68483"/>
        <dbReference type="ChEBI" id="CHEBI:70757"/>
        <dbReference type="EC" id="1.3.1.98"/>
    </reaction>
</comment>
<dbReference type="Gene3D" id="3.30.465.10">
    <property type="match status" value="1"/>
</dbReference>
<evidence type="ECO:0000256" key="4">
    <source>
        <dbReference type="ARBA" id="ARBA00004752"/>
    </source>
</evidence>
<keyword evidence="22" id="KW-1185">Reference proteome</keyword>
<dbReference type="GO" id="GO:0008360">
    <property type="term" value="P:regulation of cell shape"/>
    <property type="evidence" value="ECO:0007669"/>
    <property type="project" value="UniProtKB-KW"/>
</dbReference>
<comment type="similarity">
    <text evidence="19">Belongs to the MurB family.</text>
</comment>
<dbReference type="PANTHER" id="PTHR21071:SF4">
    <property type="entry name" value="UDP-N-ACETYLENOLPYRUVOYLGLUCOSAMINE REDUCTASE"/>
    <property type="match status" value="1"/>
</dbReference>
<dbReference type="EMBL" id="NXLX01000008">
    <property type="protein sequence ID" value="RDU73893.1"/>
    <property type="molecule type" value="Genomic_DNA"/>
</dbReference>
<dbReference type="PANTHER" id="PTHR21071">
    <property type="entry name" value="UDP-N-ACETYLENOLPYRUVOYLGLUCOSAMINE REDUCTASE"/>
    <property type="match status" value="1"/>
</dbReference>
<keyword evidence="10 19" id="KW-0274">FAD</keyword>
<feature type="domain" description="UDP-N-acetylenolpyruvoylglucosamine reductase C-terminal" evidence="20">
    <location>
        <begin position="172"/>
        <end position="259"/>
    </location>
</feature>
<dbReference type="GO" id="GO:0050660">
    <property type="term" value="F:flavin adenine dinucleotide binding"/>
    <property type="evidence" value="ECO:0007669"/>
    <property type="project" value="InterPro"/>
</dbReference>
<keyword evidence="7 19" id="KW-0963">Cytoplasm</keyword>
<keyword evidence="8 19" id="KW-0132">Cell division</keyword>
<evidence type="ECO:0000256" key="11">
    <source>
        <dbReference type="ARBA" id="ARBA00022857"/>
    </source>
</evidence>
<evidence type="ECO:0000313" key="22">
    <source>
        <dbReference type="Proteomes" id="UP000256695"/>
    </source>
</evidence>
<comment type="pathway">
    <text evidence="4 19">Cell wall biogenesis; peptidoglycan biosynthesis.</text>
</comment>
<sequence length="260" mass="29334">MLIKNIDFSKYLSLKIGTILPVEIIDGFEYNKDLRILGFGYNLLVSPKAEKLAILDDCFDYIRDIGEFIEVGASTRSSKLFRFFFENDLRGLEFLRSLPGSIGGLVKMNAGMKAYEMKDTLESVCIDGEWVNIKELNFSYRSTDIKGIIFAARFKKNSGFNHNLLEQFQILRKSHPSVPSCGSCFKNPKGDYAGRLIEAVGMKGYYINGVGFSDKHANFLVNIDKQRADFDSALEVIALAQKKVFDAFGIKLEKEVIIVE</sequence>
<dbReference type="InterPro" id="IPR016169">
    <property type="entry name" value="FAD-bd_PCMH_sub2"/>
</dbReference>
<dbReference type="Pfam" id="PF02873">
    <property type="entry name" value="MurB_C"/>
    <property type="match status" value="1"/>
</dbReference>
<evidence type="ECO:0000256" key="19">
    <source>
        <dbReference type="HAMAP-Rule" id="MF_00037"/>
    </source>
</evidence>
<keyword evidence="15 19" id="KW-0131">Cell cycle</keyword>
<dbReference type="GO" id="GO:0009252">
    <property type="term" value="P:peptidoglycan biosynthetic process"/>
    <property type="evidence" value="ECO:0007669"/>
    <property type="project" value="UniProtKB-UniRule"/>
</dbReference>
<keyword evidence="11 19" id="KW-0521">NADP</keyword>